<feature type="region of interest" description="Disordered" evidence="1">
    <location>
        <begin position="94"/>
        <end position="127"/>
    </location>
</feature>
<comment type="caution">
    <text evidence="2">The sequence shown here is derived from an EMBL/GenBank/DDBJ whole genome shotgun (WGS) entry which is preliminary data.</text>
</comment>
<gene>
    <name evidence="2" type="ORF">Fot_02223</name>
</gene>
<proteinExistence type="predicted"/>
<reference evidence="3" key="1">
    <citation type="submission" date="2024-07" db="EMBL/GenBank/DDBJ databases">
        <title>Two chromosome-level genome assemblies of Korean endemic species Abeliophyllum distichum and Forsythia ovata (Oleaceae).</title>
        <authorList>
            <person name="Jang H."/>
        </authorList>
    </citation>
    <scope>NUCLEOTIDE SEQUENCE [LARGE SCALE GENOMIC DNA]</scope>
</reference>
<organism evidence="2 3">
    <name type="scientific">Forsythia ovata</name>
    <dbReference type="NCBI Taxonomy" id="205694"/>
    <lineage>
        <taxon>Eukaryota</taxon>
        <taxon>Viridiplantae</taxon>
        <taxon>Streptophyta</taxon>
        <taxon>Embryophyta</taxon>
        <taxon>Tracheophyta</taxon>
        <taxon>Spermatophyta</taxon>
        <taxon>Magnoliopsida</taxon>
        <taxon>eudicotyledons</taxon>
        <taxon>Gunneridae</taxon>
        <taxon>Pentapetalae</taxon>
        <taxon>asterids</taxon>
        <taxon>lamiids</taxon>
        <taxon>Lamiales</taxon>
        <taxon>Oleaceae</taxon>
        <taxon>Forsythieae</taxon>
        <taxon>Forsythia</taxon>
    </lineage>
</organism>
<dbReference type="Proteomes" id="UP001604277">
    <property type="component" value="Unassembled WGS sequence"/>
</dbReference>
<dbReference type="AlphaFoldDB" id="A0ABD1X697"/>
<evidence type="ECO:0000313" key="3">
    <source>
        <dbReference type="Proteomes" id="UP001604277"/>
    </source>
</evidence>
<sequence length="127" mass="14671">MNQDLSKLSPTVRASYEIFQGQILKEWEIESLFGNDMLISCTKSWGVFTSNQYLPTVHMKLFVLMTNDQFHGRKKNYKLKQFCHNNMEQGSSICQDGEEVEQSVPAQTKKAKPGIKTADKPWEDQHK</sequence>
<dbReference type="EMBL" id="JBFOLJ010000001">
    <property type="protein sequence ID" value="KAL2557484.1"/>
    <property type="molecule type" value="Genomic_DNA"/>
</dbReference>
<name>A0ABD1X697_9LAMI</name>
<protein>
    <submittedName>
        <fullName evidence="2">Uncharacterized protein</fullName>
    </submittedName>
</protein>
<keyword evidence="3" id="KW-1185">Reference proteome</keyword>
<evidence type="ECO:0000313" key="2">
    <source>
        <dbReference type="EMBL" id="KAL2557484.1"/>
    </source>
</evidence>
<feature type="compositionally biased region" description="Basic and acidic residues" evidence="1">
    <location>
        <begin position="117"/>
        <end position="127"/>
    </location>
</feature>
<evidence type="ECO:0000256" key="1">
    <source>
        <dbReference type="SAM" id="MobiDB-lite"/>
    </source>
</evidence>
<accession>A0ABD1X697</accession>